<dbReference type="Pfam" id="PF02536">
    <property type="entry name" value="mTERF"/>
    <property type="match status" value="1"/>
</dbReference>
<keyword evidence="4" id="KW-1185">Reference proteome</keyword>
<evidence type="ECO:0000313" key="3">
    <source>
        <dbReference type="EMBL" id="RNA39889.1"/>
    </source>
</evidence>
<evidence type="ECO:0000256" key="2">
    <source>
        <dbReference type="ARBA" id="ARBA00022946"/>
    </source>
</evidence>
<organism evidence="3 4">
    <name type="scientific">Brachionus plicatilis</name>
    <name type="common">Marine rotifer</name>
    <name type="synonym">Brachionus muelleri</name>
    <dbReference type="NCBI Taxonomy" id="10195"/>
    <lineage>
        <taxon>Eukaryota</taxon>
        <taxon>Metazoa</taxon>
        <taxon>Spiralia</taxon>
        <taxon>Gnathifera</taxon>
        <taxon>Rotifera</taxon>
        <taxon>Eurotatoria</taxon>
        <taxon>Monogononta</taxon>
        <taxon>Pseudotrocha</taxon>
        <taxon>Ploima</taxon>
        <taxon>Brachionidae</taxon>
        <taxon>Brachionus</taxon>
    </lineage>
</organism>
<proteinExistence type="inferred from homology"/>
<dbReference type="Gene3D" id="1.25.70.10">
    <property type="entry name" value="Transcription termination factor 3, mitochondrial"/>
    <property type="match status" value="1"/>
</dbReference>
<dbReference type="InterPro" id="IPR003690">
    <property type="entry name" value="MTERF"/>
</dbReference>
<dbReference type="OrthoDB" id="9991972at2759"/>
<keyword evidence="2" id="KW-0809">Transit peptide</keyword>
<gene>
    <name evidence="3" type="ORF">BpHYR1_012495</name>
</gene>
<dbReference type="Proteomes" id="UP000276133">
    <property type="component" value="Unassembled WGS sequence"/>
</dbReference>
<dbReference type="EMBL" id="REGN01000698">
    <property type="protein sequence ID" value="RNA39889.1"/>
    <property type="molecule type" value="Genomic_DNA"/>
</dbReference>
<accession>A0A3M7SW17</accession>
<dbReference type="AlphaFoldDB" id="A0A3M7SW17"/>
<protein>
    <submittedName>
        <fullName evidence="3">Transcription termination factor mitochondrial</fullName>
    </submittedName>
</protein>
<dbReference type="GO" id="GO:0003676">
    <property type="term" value="F:nucleic acid binding"/>
    <property type="evidence" value="ECO:0007669"/>
    <property type="project" value="InterPro"/>
</dbReference>
<comment type="caution">
    <text evidence="3">The sequence shown here is derived from an EMBL/GenBank/DDBJ whole genome shotgun (WGS) entry which is preliminary data.</text>
</comment>
<reference evidence="3 4" key="1">
    <citation type="journal article" date="2018" name="Sci. Rep.">
        <title>Genomic signatures of local adaptation to the degree of environmental predictability in rotifers.</title>
        <authorList>
            <person name="Franch-Gras L."/>
            <person name="Hahn C."/>
            <person name="Garcia-Roger E.M."/>
            <person name="Carmona M.J."/>
            <person name="Serra M."/>
            <person name="Gomez A."/>
        </authorList>
    </citation>
    <scope>NUCLEOTIDE SEQUENCE [LARGE SCALE GENOMIC DNA]</scope>
    <source>
        <strain evidence="3">HYR1</strain>
    </source>
</reference>
<evidence type="ECO:0000313" key="4">
    <source>
        <dbReference type="Proteomes" id="UP000276133"/>
    </source>
</evidence>
<name>A0A3M7SW17_BRAPC</name>
<comment type="similarity">
    <text evidence="1">Belongs to the mTERF family.</text>
</comment>
<dbReference type="InterPro" id="IPR038538">
    <property type="entry name" value="MTERF_sf"/>
</dbReference>
<dbReference type="STRING" id="10195.A0A3M7SW17"/>
<sequence>MIRLFIRQYSSSFQGVSKIKQKLDKLPIKISTNLLDLKTINRLDACNIQFLEHILTNLDTFGIKDKHLCDTLRTYENWDSLTKENIENTWNICRECSLNNQIFATLLSKNPKIIDIDKKYLNQRLYDFKNFFSRKHLERLLLRTPDLLTANMDLFSYKFNYVFALMGIDQKEMSTSCVFSYPIQHIRQRHLFLERSALYEKPKKKLQNNNPKLSFIVDLNLKQFLKLCTQDIFTVEDFDVFCNYLCEENFDNELLGLRIGKYLKNQILDSISYQKKIDRQIDEID</sequence>
<evidence type="ECO:0000256" key="1">
    <source>
        <dbReference type="ARBA" id="ARBA00007692"/>
    </source>
</evidence>